<dbReference type="RefSeq" id="WP_271199330.1">
    <property type="nucleotide sequence ID" value="NZ_BSFL01000001.1"/>
</dbReference>
<evidence type="ECO:0000259" key="1">
    <source>
        <dbReference type="PROSITE" id="PS51340"/>
    </source>
</evidence>
<dbReference type="GO" id="GO:0030151">
    <property type="term" value="F:molybdenum ion binding"/>
    <property type="evidence" value="ECO:0007669"/>
    <property type="project" value="InterPro"/>
</dbReference>
<dbReference type="Gene3D" id="2.40.33.20">
    <property type="entry name" value="PK beta-barrel domain-like"/>
    <property type="match status" value="1"/>
</dbReference>
<dbReference type="SUPFAM" id="SSF50800">
    <property type="entry name" value="PK beta-barrel domain-like"/>
    <property type="match status" value="1"/>
</dbReference>
<dbReference type="AlphaFoldDB" id="A0A9W6JJJ9"/>
<dbReference type="GO" id="GO:0003824">
    <property type="term" value="F:catalytic activity"/>
    <property type="evidence" value="ECO:0007669"/>
    <property type="project" value="InterPro"/>
</dbReference>
<dbReference type="PANTHER" id="PTHR36930">
    <property type="entry name" value="METAL-SULFUR CLUSTER BIOSYNTHESIS PROTEINS YUAD-RELATED"/>
    <property type="match status" value="1"/>
</dbReference>
<feature type="domain" description="MOSC" evidence="1">
    <location>
        <begin position="35"/>
        <end position="191"/>
    </location>
</feature>
<dbReference type="Pfam" id="PF03473">
    <property type="entry name" value="MOSC"/>
    <property type="match status" value="1"/>
</dbReference>
<dbReference type="PROSITE" id="PS51340">
    <property type="entry name" value="MOSC"/>
    <property type="match status" value="1"/>
</dbReference>
<reference evidence="2" key="1">
    <citation type="journal article" date="2014" name="Int. J. Syst. Evol. Microbiol.">
        <title>Complete genome sequence of Corynebacterium casei LMG S-19264T (=DSM 44701T), isolated from a smear-ripened cheese.</title>
        <authorList>
            <consortium name="US DOE Joint Genome Institute (JGI-PGF)"/>
            <person name="Walter F."/>
            <person name="Albersmeier A."/>
            <person name="Kalinowski J."/>
            <person name="Ruckert C."/>
        </authorList>
    </citation>
    <scope>NUCLEOTIDE SEQUENCE</scope>
    <source>
        <strain evidence="2">VKM B-2748</strain>
    </source>
</reference>
<dbReference type="InterPro" id="IPR052716">
    <property type="entry name" value="MOSC_domain"/>
</dbReference>
<comment type="caution">
    <text evidence="2">The sequence shown here is derived from an EMBL/GenBank/DDBJ whole genome shotgun (WGS) entry which is preliminary data.</text>
</comment>
<protein>
    <submittedName>
        <fullName evidence="2">Molybdenum cofactor sulfurase</fullName>
    </submittedName>
</protein>
<organism evidence="2 3">
    <name type="scientific">Methylopila turkensis</name>
    <dbReference type="NCBI Taxonomy" id="1437816"/>
    <lineage>
        <taxon>Bacteria</taxon>
        <taxon>Pseudomonadati</taxon>
        <taxon>Pseudomonadota</taxon>
        <taxon>Alphaproteobacteria</taxon>
        <taxon>Hyphomicrobiales</taxon>
        <taxon>Methylopilaceae</taxon>
        <taxon>Methylopila</taxon>
    </lineage>
</organism>
<reference evidence="2" key="2">
    <citation type="submission" date="2023-01" db="EMBL/GenBank/DDBJ databases">
        <authorList>
            <person name="Sun Q."/>
            <person name="Evtushenko L."/>
        </authorList>
    </citation>
    <scope>NUCLEOTIDE SEQUENCE</scope>
    <source>
        <strain evidence="2">VKM B-2748</strain>
    </source>
</reference>
<dbReference type="InterPro" id="IPR011037">
    <property type="entry name" value="Pyrv_Knase-like_insert_dom_sf"/>
</dbReference>
<accession>A0A9W6JJJ9</accession>
<gene>
    <name evidence="2" type="ORF">GCM10008174_05660</name>
</gene>
<dbReference type="EMBL" id="BSFL01000001">
    <property type="protein sequence ID" value="GLK78825.1"/>
    <property type="molecule type" value="Genomic_DNA"/>
</dbReference>
<keyword evidence="3" id="KW-1185">Reference proteome</keyword>
<dbReference type="GO" id="GO:0030170">
    <property type="term" value="F:pyridoxal phosphate binding"/>
    <property type="evidence" value="ECO:0007669"/>
    <property type="project" value="InterPro"/>
</dbReference>
<name>A0A9W6JJJ9_9HYPH</name>
<dbReference type="PANTHER" id="PTHR36930:SF1">
    <property type="entry name" value="MOSC DOMAIN-CONTAINING PROTEIN"/>
    <property type="match status" value="1"/>
</dbReference>
<dbReference type="InterPro" id="IPR005302">
    <property type="entry name" value="MoCF_Sase_C"/>
</dbReference>
<evidence type="ECO:0000313" key="3">
    <source>
        <dbReference type="Proteomes" id="UP001143309"/>
    </source>
</evidence>
<dbReference type="Proteomes" id="UP001143309">
    <property type="component" value="Unassembled WGS sequence"/>
</dbReference>
<proteinExistence type="predicted"/>
<evidence type="ECO:0000313" key="2">
    <source>
        <dbReference type="EMBL" id="GLK78825.1"/>
    </source>
</evidence>
<sequence length="198" mass="20794">MTTDLFGEIAIHPGRRIAGRLVDVLATPSPDTFETAPVARLALGFEGVPGDRHAGFIRPAGGREPWYARGTEIRSGRQLSIVSVEDLAEVAAAMGLTEVAPAWIGANIVIRDVPRLSFLPAGTRLFFDGGAVVVVEGQNAPCRFAGAAIARRTGAASAELGFRAVARRLRGVVASVERPGAIEAGGAVAVKIPEQWIY</sequence>